<dbReference type="Gene3D" id="3.30.40.10">
    <property type="entry name" value="Zinc/RING finger domain, C3HC4 (zinc finger)"/>
    <property type="match status" value="1"/>
</dbReference>
<evidence type="ECO:0000256" key="5">
    <source>
        <dbReference type="ARBA" id="ARBA00022801"/>
    </source>
</evidence>
<protein>
    <recommendedName>
        <fullName evidence="17">RING-type domain-containing protein</fullName>
    </recommendedName>
</protein>
<dbReference type="GO" id="GO:0008270">
    <property type="term" value="F:zinc ion binding"/>
    <property type="evidence" value="ECO:0007669"/>
    <property type="project" value="UniProtKB-KW"/>
</dbReference>
<evidence type="ECO:0000256" key="2">
    <source>
        <dbReference type="ARBA" id="ARBA00022723"/>
    </source>
</evidence>
<dbReference type="InterPro" id="IPR013083">
    <property type="entry name" value="Znf_RING/FYVE/PHD"/>
</dbReference>
<feature type="region of interest" description="Disordered" evidence="11">
    <location>
        <begin position="781"/>
        <end position="819"/>
    </location>
</feature>
<dbReference type="PROSITE" id="PS51192">
    <property type="entry name" value="HELICASE_ATP_BIND_1"/>
    <property type="match status" value="1"/>
</dbReference>
<dbReference type="GeneID" id="36323802"/>
<dbReference type="Proteomes" id="UP000194127">
    <property type="component" value="Unassembled WGS sequence"/>
</dbReference>
<organism evidence="15 16">
    <name type="scientific">Postia placenta MAD-698-R-SB12</name>
    <dbReference type="NCBI Taxonomy" id="670580"/>
    <lineage>
        <taxon>Eukaryota</taxon>
        <taxon>Fungi</taxon>
        <taxon>Dikarya</taxon>
        <taxon>Basidiomycota</taxon>
        <taxon>Agaricomycotina</taxon>
        <taxon>Agaricomycetes</taxon>
        <taxon>Polyporales</taxon>
        <taxon>Adustoporiaceae</taxon>
        <taxon>Rhodonia</taxon>
    </lineage>
</organism>
<dbReference type="EMBL" id="KZ110595">
    <property type="protein sequence ID" value="OSX63442.1"/>
    <property type="molecule type" value="Genomic_DNA"/>
</dbReference>
<feature type="coiled-coil region" evidence="10">
    <location>
        <begin position="38"/>
        <end position="65"/>
    </location>
</feature>
<dbReference type="SMART" id="SM00490">
    <property type="entry name" value="HELICc"/>
    <property type="match status" value="1"/>
</dbReference>
<feature type="region of interest" description="Disordered" evidence="11">
    <location>
        <begin position="403"/>
        <end position="429"/>
    </location>
</feature>
<evidence type="ECO:0000256" key="1">
    <source>
        <dbReference type="ARBA" id="ARBA00007025"/>
    </source>
</evidence>
<proteinExistence type="inferred from homology"/>
<keyword evidence="8" id="KW-0067">ATP-binding</keyword>
<evidence type="ECO:0000256" key="8">
    <source>
        <dbReference type="ARBA" id="ARBA00022840"/>
    </source>
</evidence>
<feature type="compositionally biased region" description="Acidic residues" evidence="11">
    <location>
        <begin position="798"/>
        <end position="819"/>
    </location>
</feature>
<dbReference type="OrthoDB" id="423559at2759"/>
<name>A0A1X6N4R4_9APHY</name>
<evidence type="ECO:0008006" key="17">
    <source>
        <dbReference type="Google" id="ProtNLM"/>
    </source>
</evidence>
<keyword evidence="16" id="KW-1185">Reference proteome</keyword>
<dbReference type="STRING" id="670580.A0A1X6N4R4"/>
<evidence type="ECO:0000256" key="11">
    <source>
        <dbReference type="SAM" id="MobiDB-lite"/>
    </source>
</evidence>
<accession>A0A1X6N4R4</accession>
<dbReference type="AlphaFoldDB" id="A0A1X6N4R4"/>
<dbReference type="PANTHER" id="PTHR45626:SF16">
    <property type="entry name" value="ATP-DEPENDENT HELICASE ULS1"/>
    <property type="match status" value="1"/>
</dbReference>
<dbReference type="GO" id="GO:0008094">
    <property type="term" value="F:ATP-dependent activity, acting on DNA"/>
    <property type="evidence" value="ECO:0007669"/>
    <property type="project" value="TreeGrafter"/>
</dbReference>
<dbReference type="InterPro" id="IPR000330">
    <property type="entry name" value="SNF2_N"/>
</dbReference>
<dbReference type="InterPro" id="IPR027370">
    <property type="entry name" value="Znf-RING_euk"/>
</dbReference>
<dbReference type="RefSeq" id="XP_024340236.1">
    <property type="nucleotide sequence ID" value="XM_024478852.1"/>
</dbReference>
<keyword evidence="10" id="KW-0175">Coiled coil</keyword>
<dbReference type="GO" id="GO:0005634">
    <property type="term" value="C:nucleus"/>
    <property type="evidence" value="ECO:0007669"/>
    <property type="project" value="TreeGrafter"/>
</dbReference>
<dbReference type="CDD" id="cd18008">
    <property type="entry name" value="DEXDc_SHPRH-like"/>
    <property type="match status" value="1"/>
</dbReference>
<dbReference type="SUPFAM" id="SSF52540">
    <property type="entry name" value="P-loop containing nucleoside triphosphate hydrolases"/>
    <property type="match status" value="2"/>
</dbReference>
<evidence type="ECO:0000256" key="9">
    <source>
        <dbReference type="PROSITE-ProRule" id="PRU00175"/>
    </source>
</evidence>
<dbReference type="Pfam" id="PF13445">
    <property type="entry name" value="zf-RING_UBOX"/>
    <property type="match status" value="1"/>
</dbReference>
<evidence type="ECO:0000313" key="15">
    <source>
        <dbReference type="EMBL" id="OSX63442.1"/>
    </source>
</evidence>
<sequence length="1057" mass="119008">MQHSAKKPKVDEFKRPLSIVNGNTGVSTALPTKNSTIVGDVRSQLEEVQVQISNLERLHGNLSRKRNRTNSDVTRMATFASELSNLQVLKEEYTAAIPSATLASVTSTQTESKPFVVGRPVSHPIASGSNVQLPPPFVIADMNPIILNTFTQPVASGSSNQLPPSYSARSFGSSIVTPYAFAEEERLDSAGTYPNEPLYFDFEVSKALPNFNEDDRYDEDGNFYGRGRDNFAGPVAKADDIDKFLVSAGNAEQFDGNANVDQALEKLGLDGQYKPLPGMQVALMPHQTIGVAWMLDKEKSSDKGGCMSDEMGLGKTVQMIAVMVSNSSQDPLCKTNLIVAPVALLDQWQLEIEMKTDCNLKCLIYHGSNKPKNKRDLMQYDIVLTTYQTLALEWPDDEAEEREAKRKAKKKRTSDNFIESVSEDEKSKKKKKQEPVGLLFQVEWYRVVLDEAQNIRNKRTRGSRAVTKLESNYRWCLTGTPIINGLSDAYGLLRFLRIRPWYDWNDFNGHISRFERKQPVLATSRLQAIFATMLLRRKKDSMLDGKRLIELPLKEVILTKLTFTLEERDIYKMVELKSQAIFNRFLKAGTVLKFLVLLLRLRQVCSHPCLIQEHNAAFIAAADLNDGNHDKRYELSRARQLVSDEFVESIQTKMKNIALQRIEAEKESPDATIDDEECPICYDTFTDPIVTPCAHIFCRECINNVFNTEPVENGGEQARYKFDERPCPACRGVLVKHKLFSRSAFEPSDKDLGTADGADGSIEGGASAVLVDDFAEVEHPKPGSTFRKRKLQKKSAYDSDEEEEGDDDLSDFVVEDDEDEEEKDACLALRKRLGKRRAIILSDDEMDIDDDVICGAKPDVEIPPEQVKLMPRFLPSTKMKHMMEFLKAWAESNPDEKTLVISQWTQCLQLVSDYLTENGFLHVKYQGDMNRRKRDQAIRVFMAKDKATIMLMSLKCGGVGLNLTRANRVISLDLGWSEAVESQAFDRVHRLGQTRPVYVHRLVIADTVEDRVLALQERKKNLADGSLGEGNGKKLGRLSVRELANCMSMISTFMSLC</sequence>
<comment type="similarity">
    <text evidence="1">Belongs to the SNF2/RAD54 helicase family.</text>
</comment>
<dbReference type="CDD" id="cd18793">
    <property type="entry name" value="SF2_C_SNF"/>
    <property type="match status" value="1"/>
</dbReference>
<feature type="domain" description="Helicase ATP-binding" evidence="13">
    <location>
        <begin position="296"/>
        <end position="499"/>
    </location>
</feature>
<keyword evidence="2" id="KW-0479">Metal-binding</keyword>
<keyword evidence="4 9" id="KW-0863">Zinc-finger</keyword>
<dbReference type="GO" id="GO:0005524">
    <property type="term" value="F:ATP binding"/>
    <property type="evidence" value="ECO:0007669"/>
    <property type="project" value="UniProtKB-KW"/>
</dbReference>
<dbReference type="InterPro" id="IPR049730">
    <property type="entry name" value="SNF2/RAD54-like_C"/>
</dbReference>
<dbReference type="GO" id="GO:0005737">
    <property type="term" value="C:cytoplasm"/>
    <property type="evidence" value="ECO:0007669"/>
    <property type="project" value="TreeGrafter"/>
</dbReference>
<gene>
    <name evidence="15" type="ORF">POSPLADRAFT_1045766</name>
</gene>
<dbReference type="PANTHER" id="PTHR45626">
    <property type="entry name" value="TRANSCRIPTION TERMINATION FACTOR 2-RELATED"/>
    <property type="match status" value="1"/>
</dbReference>
<dbReference type="PROSITE" id="PS50089">
    <property type="entry name" value="ZF_RING_2"/>
    <property type="match status" value="1"/>
</dbReference>
<evidence type="ECO:0000256" key="6">
    <source>
        <dbReference type="ARBA" id="ARBA00022806"/>
    </source>
</evidence>
<evidence type="ECO:0000256" key="4">
    <source>
        <dbReference type="ARBA" id="ARBA00022771"/>
    </source>
</evidence>
<evidence type="ECO:0000256" key="7">
    <source>
        <dbReference type="ARBA" id="ARBA00022833"/>
    </source>
</evidence>
<dbReference type="InterPro" id="IPR050628">
    <property type="entry name" value="SNF2_RAD54_helicase_TF"/>
</dbReference>
<evidence type="ECO:0000256" key="3">
    <source>
        <dbReference type="ARBA" id="ARBA00022741"/>
    </source>
</evidence>
<dbReference type="Gene3D" id="3.40.50.300">
    <property type="entry name" value="P-loop containing nucleotide triphosphate hydrolases"/>
    <property type="match status" value="1"/>
</dbReference>
<keyword evidence="6" id="KW-0347">Helicase</keyword>
<dbReference type="InterPro" id="IPR001841">
    <property type="entry name" value="Znf_RING"/>
</dbReference>
<dbReference type="PROSITE" id="PS00518">
    <property type="entry name" value="ZF_RING_1"/>
    <property type="match status" value="1"/>
</dbReference>
<dbReference type="Pfam" id="PF00271">
    <property type="entry name" value="Helicase_C"/>
    <property type="match status" value="1"/>
</dbReference>
<reference evidence="15 16" key="1">
    <citation type="submission" date="2017-04" db="EMBL/GenBank/DDBJ databases">
        <title>Genome Sequence of the Model Brown-Rot Fungus Postia placenta SB12.</title>
        <authorList>
            <consortium name="DOE Joint Genome Institute"/>
            <person name="Gaskell J."/>
            <person name="Kersten P."/>
            <person name="Larrondo L.F."/>
            <person name="Canessa P."/>
            <person name="Martinez D."/>
            <person name="Hibbett D."/>
            <person name="Schmoll M."/>
            <person name="Kubicek C.P."/>
            <person name="Martinez A.T."/>
            <person name="Yadav J."/>
            <person name="Master E."/>
            <person name="Magnuson J.K."/>
            <person name="James T."/>
            <person name="Yaver D."/>
            <person name="Berka R."/>
            <person name="Labutti K."/>
            <person name="Lipzen A."/>
            <person name="Aerts A."/>
            <person name="Barry K."/>
            <person name="Henrissat B."/>
            <person name="Blanchette R."/>
            <person name="Grigoriev I."/>
            <person name="Cullen D."/>
        </authorList>
    </citation>
    <scope>NUCLEOTIDE SEQUENCE [LARGE SCALE GENOMIC DNA]</scope>
    <source>
        <strain evidence="15 16">MAD-698-R-SB12</strain>
    </source>
</reference>
<evidence type="ECO:0000256" key="10">
    <source>
        <dbReference type="SAM" id="Coils"/>
    </source>
</evidence>
<keyword evidence="7" id="KW-0862">Zinc</keyword>
<keyword evidence="5" id="KW-0378">Hydrolase</keyword>
<dbReference type="GO" id="GO:0000724">
    <property type="term" value="P:double-strand break repair via homologous recombination"/>
    <property type="evidence" value="ECO:0007669"/>
    <property type="project" value="TreeGrafter"/>
</dbReference>
<dbReference type="Gene3D" id="3.40.50.10810">
    <property type="entry name" value="Tandem AAA-ATPase domain"/>
    <property type="match status" value="1"/>
</dbReference>
<feature type="domain" description="RING-type" evidence="12">
    <location>
        <begin position="678"/>
        <end position="731"/>
    </location>
</feature>
<dbReference type="InterPro" id="IPR001650">
    <property type="entry name" value="Helicase_C-like"/>
</dbReference>
<evidence type="ECO:0000313" key="16">
    <source>
        <dbReference type="Proteomes" id="UP000194127"/>
    </source>
</evidence>
<keyword evidence="3" id="KW-0547">Nucleotide-binding</keyword>
<evidence type="ECO:0000259" key="13">
    <source>
        <dbReference type="PROSITE" id="PS51192"/>
    </source>
</evidence>
<dbReference type="SMART" id="SM00487">
    <property type="entry name" value="DEXDc"/>
    <property type="match status" value="1"/>
</dbReference>
<dbReference type="InterPro" id="IPR027417">
    <property type="entry name" value="P-loop_NTPase"/>
</dbReference>
<dbReference type="InterPro" id="IPR017907">
    <property type="entry name" value="Znf_RING_CS"/>
</dbReference>
<dbReference type="SUPFAM" id="SSF57850">
    <property type="entry name" value="RING/U-box"/>
    <property type="match status" value="1"/>
</dbReference>
<dbReference type="SMART" id="SM00184">
    <property type="entry name" value="RING"/>
    <property type="match status" value="1"/>
</dbReference>
<dbReference type="PROSITE" id="PS51194">
    <property type="entry name" value="HELICASE_CTER"/>
    <property type="match status" value="1"/>
</dbReference>
<dbReference type="InterPro" id="IPR038718">
    <property type="entry name" value="SNF2-like_sf"/>
</dbReference>
<dbReference type="InterPro" id="IPR014001">
    <property type="entry name" value="Helicase_ATP-bd"/>
</dbReference>
<dbReference type="GO" id="GO:0016787">
    <property type="term" value="F:hydrolase activity"/>
    <property type="evidence" value="ECO:0007669"/>
    <property type="project" value="UniProtKB-KW"/>
</dbReference>
<evidence type="ECO:0000259" key="14">
    <source>
        <dbReference type="PROSITE" id="PS51194"/>
    </source>
</evidence>
<evidence type="ECO:0000259" key="12">
    <source>
        <dbReference type="PROSITE" id="PS50089"/>
    </source>
</evidence>
<feature type="domain" description="Helicase C-terminal" evidence="14">
    <location>
        <begin position="878"/>
        <end position="1039"/>
    </location>
</feature>
<dbReference type="Pfam" id="PF00176">
    <property type="entry name" value="SNF2-rel_dom"/>
    <property type="match status" value="1"/>
</dbReference>
<dbReference type="GO" id="GO:0004386">
    <property type="term" value="F:helicase activity"/>
    <property type="evidence" value="ECO:0007669"/>
    <property type="project" value="UniProtKB-KW"/>
</dbReference>